<sequence>MFLCSWKLIGLTPKLKLAFVIPMLLRPRNLRYLLIRSFKLANPNSLPLRSLEKGLSRMIELISLS</sequence>
<proteinExistence type="predicted"/>
<protein>
    <submittedName>
        <fullName evidence="1">Uncharacterized protein</fullName>
    </submittedName>
</protein>
<evidence type="ECO:0000313" key="1">
    <source>
        <dbReference type="EMBL" id="MBX71972.1"/>
    </source>
</evidence>
<dbReference type="AlphaFoldDB" id="A0A2P2QY98"/>
<accession>A0A2P2QY98</accession>
<reference evidence="1" key="1">
    <citation type="submission" date="2018-02" db="EMBL/GenBank/DDBJ databases">
        <title>Rhizophora mucronata_Transcriptome.</title>
        <authorList>
            <person name="Meera S.P."/>
            <person name="Sreeshan A."/>
            <person name="Augustine A."/>
        </authorList>
    </citation>
    <scope>NUCLEOTIDE SEQUENCE</scope>
    <source>
        <tissue evidence="1">Leaf</tissue>
    </source>
</reference>
<name>A0A2P2QY98_RHIMU</name>
<organism evidence="1">
    <name type="scientific">Rhizophora mucronata</name>
    <name type="common">Asiatic mangrove</name>
    <dbReference type="NCBI Taxonomy" id="61149"/>
    <lineage>
        <taxon>Eukaryota</taxon>
        <taxon>Viridiplantae</taxon>
        <taxon>Streptophyta</taxon>
        <taxon>Embryophyta</taxon>
        <taxon>Tracheophyta</taxon>
        <taxon>Spermatophyta</taxon>
        <taxon>Magnoliopsida</taxon>
        <taxon>eudicotyledons</taxon>
        <taxon>Gunneridae</taxon>
        <taxon>Pentapetalae</taxon>
        <taxon>rosids</taxon>
        <taxon>fabids</taxon>
        <taxon>Malpighiales</taxon>
        <taxon>Rhizophoraceae</taxon>
        <taxon>Rhizophora</taxon>
    </lineage>
</organism>
<dbReference type="EMBL" id="GGEC01091488">
    <property type="protein sequence ID" value="MBX71972.1"/>
    <property type="molecule type" value="Transcribed_RNA"/>
</dbReference>